<keyword evidence="2" id="KW-1185">Reference proteome</keyword>
<dbReference type="InterPro" id="IPR042262">
    <property type="entry name" value="CN_hydtase_beta_C"/>
</dbReference>
<accession>A0ABS6B2G5</accession>
<gene>
    <name evidence="1" type="ORF">KO481_22690</name>
</gene>
<sequence>MTTHVPVLDDVASRHEQLWPALSRKWSVDNPVPPWKSSLDGMCDALDDASLVQPGTVLSFRERRNEEDALSQERYVGLPFPESQLLALAHSLVWRGVIDQEALRDRMATVRQRLET</sequence>
<dbReference type="SUPFAM" id="SSF50090">
    <property type="entry name" value="Electron transport accessory proteins"/>
    <property type="match status" value="1"/>
</dbReference>
<dbReference type="Proteomes" id="UP000733379">
    <property type="component" value="Unassembled WGS sequence"/>
</dbReference>
<dbReference type="GO" id="GO:0016787">
    <property type="term" value="F:hydrolase activity"/>
    <property type="evidence" value="ECO:0007669"/>
    <property type="project" value="UniProtKB-KW"/>
</dbReference>
<name>A0ABS6B2G5_9NOCA</name>
<protein>
    <submittedName>
        <fullName evidence="1">Thiocyanate hydrolase</fullName>
    </submittedName>
</protein>
<reference evidence="1 2" key="1">
    <citation type="submission" date="2021-06" db="EMBL/GenBank/DDBJ databases">
        <title>Actinomycetes sequencing.</title>
        <authorList>
            <person name="Shan Q."/>
        </authorList>
    </citation>
    <scope>NUCLEOTIDE SEQUENCE [LARGE SCALE GENOMIC DNA]</scope>
    <source>
        <strain evidence="1 2">NEAU-G5</strain>
    </source>
</reference>
<organism evidence="1 2">
    <name type="scientific">Nocardia albiluteola</name>
    <dbReference type="NCBI Taxonomy" id="2842303"/>
    <lineage>
        <taxon>Bacteria</taxon>
        <taxon>Bacillati</taxon>
        <taxon>Actinomycetota</taxon>
        <taxon>Actinomycetes</taxon>
        <taxon>Mycobacteriales</taxon>
        <taxon>Nocardiaceae</taxon>
        <taxon>Nocardia</taxon>
    </lineage>
</organism>
<dbReference type="Gene3D" id="1.10.472.20">
    <property type="entry name" value="Nitrile hydratase, beta subunit"/>
    <property type="match status" value="1"/>
</dbReference>
<dbReference type="EMBL" id="JAHKNI010000007">
    <property type="protein sequence ID" value="MBU3064328.1"/>
    <property type="molecule type" value="Genomic_DNA"/>
</dbReference>
<keyword evidence="1" id="KW-0378">Hydrolase</keyword>
<evidence type="ECO:0000313" key="1">
    <source>
        <dbReference type="EMBL" id="MBU3064328.1"/>
    </source>
</evidence>
<proteinExistence type="predicted"/>
<comment type="caution">
    <text evidence="1">The sequence shown here is derived from an EMBL/GenBank/DDBJ whole genome shotgun (WGS) entry which is preliminary data.</text>
</comment>
<dbReference type="InterPro" id="IPR008990">
    <property type="entry name" value="Elect_transpt_acc-like_dom_sf"/>
</dbReference>
<evidence type="ECO:0000313" key="2">
    <source>
        <dbReference type="Proteomes" id="UP000733379"/>
    </source>
</evidence>